<dbReference type="Gene3D" id="1.10.8.50">
    <property type="match status" value="1"/>
</dbReference>
<evidence type="ECO:0000256" key="10">
    <source>
        <dbReference type="ARBA" id="ARBA00023204"/>
    </source>
</evidence>
<keyword evidence="8" id="KW-0862">Zinc</keyword>
<dbReference type="InterPro" id="IPR012319">
    <property type="entry name" value="FPG_cat"/>
</dbReference>
<proteinExistence type="inferred from homology"/>
<dbReference type="InterPro" id="IPR015886">
    <property type="entry name" value="H2TH_FPG"/>
</dbReference>
<keyword evidence="13" id="KW-0326">Glycosidase</keyword>
<evidence type="ECO:0000256" key="2">
    <source>
        <dbReference type="ARBA" id="ARBA00001947"/>
    </source>
</evidence>
<dbReference type="InterPro" id="IPR035937">
    <property type="entry name" value="FPG_N"/>
</dbReference>
<comment type="catalytic activity">
    <reaction evidence="1">
        <text>Hydrolysis of DNA containing ring-opened 7-methylguanine residues, releasing 2,6-diamino-4-hydroxy-5-(N-methyl)formamidopyrimidine.</text>
        <dbReference type="EC" id="3.2.2.23"/>
    </reaction>
</comment>
<dbReference type="Gene3D" id="3.20.190.10">
    <property type="entry name" value="MutM-like, N-terminal"/>
    <property type="match status" value="1"/>
</dbReference>
<feature type="domain" description="Formamidopyrimidine-DNA glycosylase catalytic" evidence="17">
    <location>
        <begin position="2"/>
        <end position="110"/>
    </location>
</feature>
<dbReference type="GO" id="GO:0006284">
    <property type="term" value="P:base-excision repair"/>
    <property type="evidence" value="ECO:0007669"/>
    <property type="project" value="InterPro"/>
</dbReference>
<evidence type="ECO:0000256" key="9">
    <source>
        <dbReference type="ARBA" id="ARBA00023125"/>
    </source>
</evidence>
<evidence type="ECO:0000256" key="11">
    <source>
        <dbReference type="ARBA" id="ARBA00023239"/>
    </source>
</evidence>
<dbReference type="AlphaFoldDB" id="A0A4Q7IX15"/>
<evidence type="ECO:0000256" key="3">
    <source>
        <dbReference type="ARBA" id="ARBA00009409"/>
    </source>
</evidence>
<comment type="caution">
    <text evidence="18">The sequence shown here is derived from an EMBL/GenBank/DDBJ whole genome shotgun (WGS) entry which is preliminary data.</text>
</comment>
<evidence type="ECO:0000256" key="15">
    <source>
        <dbReference type="PROSITE-ProRule" id="PRU00391"/>
    </source>
</evidence>
<keyword evidence="12" id="KW-0511">Multifunctional enzyme</keyword>
<evidence type="ECO:0000256" key="7">
    <source>
        <dbReference type="ARBA" id="ARBA00022801"/>
    </source>
</evidence>
<dbReference type="GO" id="GO:0034039">
    <property type="term" value="F:8-oxo-7,8-dihydroguanine DNA N-glycosylase activity"/>
    <property type="evidence" value="ECO:0007669"/>
    <property type="project" value="TreeGrafter"/>
</dbReference>
<keyword evidence="9" id="KW-0238">DNA-binding</keyword>
<evidence type="ECO:0000256" key="5">
    <source>
        <dbReference type="ARBA" id="ARBA00022763"/>
    </source>
</evidence>
<dbReference type="CDD" id="cd08773">
    <property type="entry name" value="FpgNei_N"/>
    <property type="match status" value="1"/>
</dbReference>
<dbReference type="SMART" id="SM00898">
    <property type="entry name" value="Fapy_DNA_glyco"/>
    <property type="match status" value="1"/>
</dbReference>
<dbReference type="InterPro" id="IPR010663">
    <property type="entry name" value="Znf_FPG/IleRS"/>
</dbReference>
<dbReference type="PANTHER" id="PTHR22993">
    <property type="entry name" value="FORMAMIDOPYRIMIDINE-DNA GLYCOSYLASE"/>
    <property type="match status" value="1"/>
</dbReference>
<keyword evidence="6 15" id="KW-0863">Zinc-finger</keyword>
<dbReference type="GO" id="GO:0003684">
    <property type="term" value="F:damaged DNA binding"/>
    <property type="evidence" value="ECO:0007669"/>
    <property type="project" value="InterPro"/>
</dbReference>
<comment type="cofactor">
    <cofactor evidence="2">
        <name>Zn(2+)</name>
        <dbReference type="ChEBI" id="CHEBI:29105"/>
    </cofactor>
</comment>
<comment type="catalytic activity">
    <reaction evidence="14">
        <text>2'-deoxyribonucleotide-(2'-deoxyribose 5'-phosphate)-2'-deoxyribonucleotide-DNA = a 3'-end 2'-deoxyribonucleotide-(2,3-dehydro-2,3-deoxyribose 5'-phosphate)-DNA + a 5'-end 5'-phospho-2'-deoxyribonucleoside-DNA + H(+)</text>
        <dbReference type="Rhea" id="RHEA:66592"/>
        <dbReference type="Rhea" id="RHEA-COMP:13180"/>
        <dbReference type="Rhea" id="RHEA-COMP:16897"/>
        <dbReference type="Rhea" id="RHEA-COMP:17067"/>
        <dbReference type="ChEBI" id="CHEBI:15378"/>
        <dbReference type="ChEBI" id="CHEBI:136412"/>
        <dbReference type="ChEBI" id="CHEBI:157695"/>
        <dbReference type="ChEBI" id="CHEBI:167181"/>
        <dbReference type="EC" id="4.2.99.18"/>
    </reaction>
</comment>
<dbReference type="SUPFAM" id="SSF81624">
    <property type="entry name" value="N-terminal domain of MutM-like DNA repair proteins"/>
    <property type="match status" value="1"/>
</dbReference>
<evidence type="ECO:0000259" key="17">
    <source>
        <dbReference type="PROSITE" id="PS51068"/>
    </source>
</evidence>
<dbReference type="Pfam" id="PF01149">
    <property type="entry name" value="Fapy_DNA_glyco"/>
    <property type="match status" value="1"/>
</dbReference>
<evidence type="ECO:0000256" key="1">
    <source>
        <dbReference type="ARBA" id="ARBA00001668"/>
    </source>
</evidence>
<keyword evidence="5" id="KW-0227">DNA damage</keyword>
<feature type="domain" description="FPG-type" evidence="16">
    <location>
        <begin position="225"/>
        <end position="255"/>
    </location>
</feature>
<keyword evidence="4" id="KW-0479">Metal-binding</keyword>
<dbReference type="EMBL" id="SFCC01000024">
    <property type="protein sequence ID" value="RZQ59481.1"/>
    <property type="molecule type" value="Genomic_DNA"/>
</dbReference>
<evidence type="ECO:0000256" key="4">
    <source>
        <dbReference type="ARBA" id="ARBA00022723"/>
    </source>
</evidence>
<dbReference type="SUPFAM" id="SSF46946">
    <property type="entry name" value="S13-like H2TH domain"/>
    <property type="match status" value="1"/>
</dbReference>
<dbReference type="PROSITE" id="PS51066">
    <property type="entry name" value="ZF_FPG_2"/>
    <property type="match status" value="1"/>
</dbReference>
<dbReference type="InterPro" id="IPR000214">
    <property type="entry name" value="Znf_DNA_glyclase/AP_lyase"/>
</dbReference>
<name>A0A4Q7IX15_9PSEU</name>
<dbReference type="GO" id="GO:0140078">
    <property type="term" value="F:class I DNA-(apurinic or apyrimidinic site) endonuclease activity"/>
    <property type="evidence" value="ECO:0007669"/>
    <property type="project" value="UniProtKB-EC"/>
</dbReference>
<keyword evidence="7" id="KW-0378">Hydrolase</keyword>
<dbReference type="Proteomes" id="UP000292003">
    <property type="component" value="Unassembled WGS sequence"/>
</dbReference>
<evidence type="ECO:0000256" key="12">
    <source>
        <dbReference type="ARBA" id="ARBA00023268"/>
    </source>
</evidence>
<dbReference type="PANTHER" id="PTHR22993:SF9">
    <property type="entry name" value="FORMAMIDOPYRIMIDINE-DNA GLYCOSYLASE"/>
    <property type="match status" value="1"/>
</dbReference>
<protein>
    <submittedName>
        <fullName evidence="18">Fpg/Nei family DNA glycosylase</fullName>
    </submittedName>
</protein>
<evidence type="ECO:0000256" key="6">
    <source>
        <dbReference type="ARBA" id="ARBA00022771"/>
    </source>
</evidence>
<dbReference type="OrthoDB" id="9800855at2"/>
<evidence type="ECO:0000256" key="13">
    <source>
        <dbReference type="ARBA" id="ARBA00023295"/>
    </source>
</evidence>
<keyword evidence="10" id="KW-0234">DNA repair</keyword>
<gene>
    <name evidence="18" type="ORF">EWH70_34215</name>
</gene>
<keyword evidence="19" id="KW-1185">Reference proteome</keyword>
<dbReference type="InterPro" id="IPR015887">
    <property type="entry name" value="DNA_glyclase_Znf_dom_DNA_BS"/>
</dbReference>
<evidence type="ECO:0000259" key="16">
    <source>
        <dbReference type="PROSITE" id="PS51066"/>
    </source>
</evidence>
<dbReference type="PROSITE" id="PS01242">
    <property type="entry name" value="ZF_FPG_1"/>
    <property type="match status" value="1"/>
</dbReference>
<evidence type="ECO:0000256" key="8">
    <source>
        <dbReference type="ARBA" id="ARBA00022833"/>
    </source>
</evidence>
<keyword evidence="11" id="KW-0456">Lyase</keyword>
<dbReference type="Pfam" id="PF06827">
    <property type="entry name" value="zf-FPG_IleRS"/>
    <property type="match status" value="1"/>
</dbReference>
<evidence type="ECO:0000256" key="14">
    <source>
        <dbReference type="ARBA" id="ARBA00044632"/>
    </source>
</evidence>
<organism evidence="18 19">
    <name type="scientific">Amycolatopsis suaedae</name>
    <dbReference type="NCBI Taxonomy" id="2510978"/>
    <lineage>
        <taxon>Bacteria</taxon>
        <taxon>Bacillati</taxon>
        <taxon>Actinomycetota</taxon>
        <taxon>Actinomycetes</taxon>
        <taxon>Pseudonocardiales</taxon>
        <taxon>Pseudonocardiaceae</taxon>
        <taxon>Amycolatopsis</taxon>
    </lineage>
</organism>
<dbReference type="GO" id="GO:0008270">
    <property type="term" value="F:zinc ion binding"/>
    <property type="evidence" value="ECO:0007669"/>
    <property type="project" value="UniProtKB-KW"/>
</dbReference>
<dbReference type="RefSeq" id="WP_130479742.1">
    <property type="nucleotide sequence ID" value="NZ_SFCC01000024.1"/>
</dbReference>
<accession>A0A4Q7IX15</accession>
<dbReference type="InterPro" id="IPR010979">
    <property type="entry name" value="Ribosomal_uS13-like_H2TH"/>
</dbReference>
<evidence type="ECO:0000313" key="18">
    <source>
        <dbReference type="EMBL" id="RZQ59481.1"/>
    </source>
</evidence>
<dbReference type="SMART" id="SM01232">
    <property type="entry name" value="H2TH"/>
    <property type="match status" value="1"/>
</dbReference>
<comment type="similarity">
    <text evidence="3">Belongs to the FPG family.</text>
</comment>
<dbReference type="Pfam" id="PF06831">
    <property type="entry name" value="H2TH"/>
    <property type="match status" value="1"/>
</dbReference>
<dbReference type="SUPFAM" id="SSF57716">
    <property type="entry name" value="Glucocorticoid receptor-like (DNA-binding domain)"/>
    <property type="match status" value="1"/>
</dbReference>
<reference evidence="18 19" key="1">
    <citation type="submission" date="2019-02" db="EMBL/GenBank/DDBJ databases">
        <title>Draft genome sequence of Amycolatopsis sp. 8-3EHSu isolated from roots of Suaeda maritima.</title>
        <authorList>
            <person name="Duangmal K."/>
            <person name="Chantavorakit T."/>
        </authorList>
    </citation>
    <scope>NUCLEOTIDE SEQUENCE [LARGE SCALE GENOMIC DNA]</scope>
    <source>
        <strain evidence="18 19">8-3EHSu</strain>
    </source>
</reference>
<dbReference type="PROSITE" id="PS51068">
    <property type="entry name" value="FPG_CAT"/>
    <property type="match status" value="1"/>
</dbReference>
<sequence>MPELPDVEGFRRVLAEHATRRRVRDVHVHDAQVLRGTTARRLRDTLTGARLAEPHRHGKWLLAPVSGGPVLLFHFGMTGSLEWNEPHRHDRVVLEFARGTLHYRDMRKLKGIHLAADSDAADELLAGLGPDAAGLTAARLRGIVSPLRRQVKPALADQAVVAGLGNLLVDEVLWRARVHPRRRASTLDRDEHTRLHRGLRAVLRRSTAAGRVPDHPSWLTGRRDDPHGHCPRCGTLLRRGRVGGRGTVWCPDCQR</sequence>
<evidence type="ECO:0000313" key="19">
    <source>
        <dbReference type="Proteomes" id="UP000292003"/>
    </source>
</evidence>